<keyword evidence="1" id="KW-0812">Transmembrane</keyword>
<feature type="transmembrane region" description="Helical" evidence="1">
    <location>
        <begin position="80"/>
        <end position="107"/>
    </location>
</feature>
<keyword evidence="1" id="KW-0472">Membrane</keyword>
<dbReference type="EMBL" id="BMNG01000003">
    <property type="protein sequence ID" value="GGO37923.1"/>
    <property type="molecule type" value="Genomic_DNA"/>
</dbReference>
<evidence type="ECO:0000313" key="2">
    <source>
        <dbReference type="EMBL" id="GGO37923.1"/>
    </source>
</evidence>
<proteinExistence type="predicted"/>
<evidence type="ECO:0000313" key="3">
    <source>
        <dbReference type="Proteomes" id="UP000656881"/>
    </source>
</evidence>
<gene>
    <name evidence="2" type="ORF">GCM10012286_12090</name>
</gene>
<reference evidence="3" key="1">
    <citation type="journal article" date="2019" name="Int. J. Syst. Evol. Microbiol.">
        <title>The Global Catalogue of Microorganisms (GCM) 10K type strain sequencing project: providing services to taxonomists for standard genome sequencing and annotation.</title>
        <authorList>
            <consortium name="The Broad Institute Genomics Platform"/>
            <consortium name="The Broad Institute Genome Sequencing Center for Infectious Disease"/>
            <person name="Wu L."/>
            <person name="Ma J."/>
        </authorList>
    </citation>
    <scope>NUCLEOTIDE SEQUENCE [LARGE SCALE GENOMIC DNA]</scope>
    <source>
        <strain evidence="3">CGMCC 4.7349</strain>
    </source>
</reference>
<sequence length="175" mass="18856">MPGFQSGGRVAEWAASGQVFRASSACRWWAVVSVDRTGLIGSRTAVQASPCSTPFPAADARAGAGDACADRGDHLARQPVLAYLAGFAWAFVVFLLCVAEFIALFWLARPDASAERGQAVFCLASLTLGMFWVVLQPLVRLTPAPIVPMGRALRGYRRLARFEREIGQGEPEGER</sequence>
<keyword evidence="3" id="KW-1185">Reference proteome</keyword>
<accession>A0ABQ2LMU6</accession>
<feature type="transmembrane region" description="Helical" evidence="1">
    <location>
        <begin position="119"/>
        <end position="139"/>
    </location>
</feature>
<organism evidence="2 3">
    <name type="scientific">Streptomyces lasiicapitis</name>
    <dbReference type="NCBI Taxonomy" id="1923961"/>
    <lineage>
        <taxon>Bacteria</taxon>
        <taxon>Bacillati</taxon>
        <taxon>Actinomycetota</taxon>
        <taxon>Actinomycetes</taxon>
        <taxon>Kitasatosporales</taxon>
        <taxon>Streptomycetaceae</taxon>
        <taxon>Streptomyces</taxon>
    </lineage>
</organism>
<protein>
    <submittedName>
        <fullName evidence="2">Uncharacterized protein</fullName>
    </submittedName>
</protein>
<keyword evidence="1" id="KW-1133">Transmembrane helix</keyword>
<name>A0ABQ2LMU6_9ACTN</name>
<comment type="caution">
    <text evidence="2">The sequence shown here is derived from an EMBL/GenBank/DDBJ whole genome shotgun (WGS) entry which is preliminary data.</text>
</comment>
<dbReference type="Proteomes" id="UP000656881">
    <property type="component" value="Unassembled WGS sequence"/>
</dbReference>
<evidence type="ECO:0000256" key="1">
    <source>
        <dbReference type="SAM" id="Phobius"/>
    </source>
</evidence>